<feature type="signal peptide" evidence="2">
    <location>
        <begin position="1"/>
        <end position="27"/>
    </location>
</feature>
<organism evidence="3 4">
    <name type="scientific">Polyangium fumosum</name>
    <dbReference type="NCBI Taxonomy" id="889272"/>
    <lineage>
        <taxon>Bacteria</taxon>
        <taxon>Pseudomonadati</taxon>
        <taxon>Myxococcota</taxon>
        <taxon>Polyangia</taxon>
        <taxon>Polyangiales</taxon>
        <taxon>Polyangiaceae</taxon>
        <taxon>Polyangium</taxon>
    </lineage>
</organism>
<feature type="region of interest" description="Disordered" evidence="1">
    <location>
        <begin position="32"/>
        <end position="78"/>
    </location>
</feature>
<evidence type="ECO:0000256" key="1">
    <source>
        <dbReference type="SAM" id="MobiDB-lite"/>
    </source>
</evidence>
<dbReference type="AlphaFoldDB" id="A0A4U1J961"/>
<comment type="caution">
    <text evidence="3">The sequence shown here is derived from an EMBL/GenBank/DDBJ whole genome shotgun (WGS) entry which is preliminary data.</text>
</comment>
<evidence type="ECO:0000256" key="2">
    <source>
        <dbReference type="SAM" id="SignalP"/>
    </source>
</evidence>
<dbReference type="Pfam" id="PF11303">
    <property type="entry name" value="DUF3105"/>
    <property type="match status" value="1"/>
</dbReference>
<evidence type="ECO:0000313" key="4">
    <source>
        <dbReference type="Proteomes" id="UP000309215"/>
    </source>
</evidence>
<keyword evidence="4" id="KW-1185">Reference proteome</keyword>
<feature type="compositionally biased region" description="Gly residues" evidence="1">
    <location>
        <begin position="63"/>
        <end position="78"/>
    </location>
</feature>
<evidence type="ECO:0000313" key="3">
    <source>
        <dbReference type="EMBL" id="TKD04522.1"/>
    </source>
</evidence>
<feature type="chain" id="PRO_5020574428" evidence="2">
    <location>
        <begin position="28"/>
        <end position="318"/>
    </location>
</feature>
<reference evidence="3 4" key="1">
    <citation type="submission" date="2019-04" db="EMBL/GenBank/DDBJ databases">
        <authorList>
            <person name="Li Y."/>
            <person name="Wang J."/>
        </authorList>
    </citation>
    <scope>NUCLEOTIDE SEQUENCE [LARGE SCALE GENOMIC DNA]</scope>
    <source>
        <strain evidence="3 4">DSM 14668</strain>
    </source>
</reference>
<dbReference type="RefSeq" id="WP_136931247.1">
    <property type="nucleotide sequence ID" value="NZ_SSMQ01000024.1"/>
</dbReference>
<dbReference type="EMBL" id="SSMQ01000024">
    <property type="protein sequence ID" value="TKD04522.1"/>
    <property type="molecule type" value="Genomic_DNA"/>
</dbReference>
<dbReference type="InterPro" id="IPR021454">
    <property type="entry name" value="DUF3105"/>
</dbReference>
<accession>A0A4U1J961</accession>
<dbReference type="PROSITE" id="PS51257">
    <property type="entry name" value="PROKAR_LIPOPROTEIN"/>
    <property type="match status" value="1"/>
</dbReference>
<name>A0A4U1J961_9BACT</name>
<sequence>MIRRRERSFGRSAVVFGALALPVVVFACSPDERVSPEPVDAGAEASSSSSSSSSASSSSSSSGAGGQGGGGSGGAGGAGGSGGVGGTGGGSGGAGVGGTGGAGGGVGGSGGAGGSGGVGGAGGSGGVGGAGGSEPDAGPGDAGACPVTTMAVPIAPAPHVPMCSPVVYATNPPTSGPHYPSWAAFKWYDAPVPRGFLVHSMEHGAVVLSYHCEGGCESELATLAAFLDARPADPLCVAPLKARIIVVPDPALDVRFAAAAWGGLLRADCLDTAALGAFLDTYYAKGPENFCYDGVDVLAPGSGVPADCGVAPVDAGTD</sequence>
<gene>
    <name evidence="3" type="ORF">E8A74_23235</name>
</gene>
<feature type="compositionally biased region" description="Low complexity" evidence="1">
    <location>
        <begin position="41"/>
        <end position="62"/>
    </location>
</feature>
<protein>
    <submittedName>
        <fullName evidence="3">DUF3105 domain-containing protein</fullName>
    </submittedName>
</protein>
<dbReference type="OrthoDB" id="5515087at2"/>
<proteinExistence type="predicted"/>
<dbReference type="Proteomes" id="UP000309215">
    <property type="component" value="Unassembled WGS sequence"/>
</dbReference>
<keyword evidence="2" id="KW-0732">Signal</keyword>